<evidence type="ECO:0000313" key="2">
    <source>
        <dbReference type="EMBL" id="CAG7579843.1"/>
    </source>
</evidence>
<organism evidence="2">
    <name type="scientific">uncultured marine phage</name>
    <dbReference type="NCBI Taxonomy" id="707152"/>
    <lineage>
        <taxon>Viruses</taxon>
        <taxon>environmental samples</taxon>
    </lineage>
</organism>
<protein>
    <recommendedName>
        <fullName evidence="1">Exodeoxyribonuclease X-like C-terminal domain-containing protein</fullName>
    </recommendedName>
</protein>
<reference evidence="2" key="1">
    <citation type="submission" date="2021-06" db="EMBL/GenBank/DDBJ databases">
        <authorList>
            <person name="Gannon L."/>
            <person name="Redgwell R T."/>
            <person name="Michniewski S."/>
            <person name="Harrison D C."/>
            <person name="Millard A."/>
        </authorList>
    </citation>
    <scope>NUCLEOTIDE SEQUENCE</scope>
</reference>
<proteinExistence type="predicted"/>
<dbReference type="EMBL" id="OU342829">
    <property type="protein sequence ID" value="CAG7579843.1"/>
    <property type="molecule type" value="Genomic_DNA"/>
</dbReference>
<gene>
    <name evidence="2" type="ORF">SLAVMIC_00121</name>
</gene>
<dbReference type="Pfam" id="PF20600">
    <property type="entry name" value="ExoX-like_C"/>
    <property type="match status" value="1"/>
</dbReference>
<name>A0A8D9CBJ1_9VIRU</name>
<evidence type="ECO:0000259" key="1">
    <source>
        <dbReference type="Pfam" id="PF20600"/>
    </source>
</evidence>
<sequence length="118" mass="14266">MKKITKKYTFTFGKYKGKNIKEIIKEEGVYNLLSYINWCKGNIEWFKIKKKIVKDLKSNSYSYTNYKSEKWSSNIEECVTDEERRYNESQISADPNSGMYYSDEYKDLKDLENNSWYH</sequence>
<dbReference type="InterPro" id="IPR046768">
    <property type="entry name" value="ExoX-like_C"/>
</dbReference>
<accession>A0A8D9CBJ1</accession>
<feature type="domain" description="Exodeoxyribonuclease X-like C-terminal" evidence="1">
    <location>
        <begin position="10"/>
        <end position="43"/>
    </location>
</feature>